<dbReference type="InterPro" id="IPR032675">
    <property type="entry name" value="LRR_dom_sf"/>
</dbReference>
<evidence type="ECO:0000313" key="3">
    <source>
        <dbReference type="Proteomes" id="UP001498398"/>
    </source>
</evidence>
<dbReference type="Proteomes" id="UP001498398">
    <property type="component" value="Unassembled WGS sequence"/>
</dbReference>
<gene>
    <name evidence="2" type="ORF">VKT23_015926</name>
</gene>
<evidence type="ECO:0008006" key="4">
    <source>
        <dbReference type="Google" id="ProtNLM"/>
    </source>
</evidence>
<organism evidence="2 3">
    <name type="scientific">Marasmiellus scandens</name>
    <dbReference type="NCBI Taxonomy" id="2682957"/>
    <lineage>
        <taxon>Eukaryota</taxon>
        <taxon>Fungi</taxon>
        <taxon>Dikarya</taxon>
        <taxon>Basidiomycota</taxon>
        <taxon>Agaricomycotina</taxon>
        <taxon>Agaricomycetes</taxon>
        <taxon>Agaricomycetidae</taxon>
        <taxon>Agaricales</taxon>
        <taxon>Marasmiineae</taxon>
        <taxon>Omphalotaceae</taxon>
        <taxon>Marasmiellus</taxon>
    </lineage>
</organism>
<feature type="coiled-coil region" evidence="1">
    <location>
        <begin position="40"/>
        <end position="67"/>
    </location>
</feature>
<keyword evidence="3" id="KW-1185">Reference proteome</keyword>
<accession>A0ABR1IYM6</accession>
<dbReference type="Gene3D" id="3.80.10.10">
    <property type="entry name" value="Ribonuclease Inhibitor"/>
    <property type="match status" value="1"/>
</dbReference>
<dbReference type="PANTHER" id="PTHR38926:SF5">
    <property type="entry name" value="F-BOX AND LEUCINE-RICH REPEAT PROTEIN 6"/>
    <property type="match status" value="1"/>
</dbReference>
<reference evidence="2 3" key="1">
    <citation type="submission" date="2024-01" db="EMBL/GenBank/DDBJ databases">
        <title>A draft genome for the cacao thread blight pathogen Marasmiellus scandens.</title>
        <authorList>
            <person name="Baruah I.K."/>
            <person name="Leung J."/>
            <person name="Bukari Y."/>
            <person name="Amoako-Attah I."/>
            <person name="Meinhardt L.W."/>
            <person name="Bailey B.A."/>
            <person name="Cohen S.P."/>
        </authorList>
    </citation>
    <scope>NUCLEOTIDE SEQUENCE [LARGE SCALE GENOMIC DNA]</scope>
    <source>
        <strain evidence="2 3">GH-19</strain>
    </source>
</reference>
<keyword evidence="1" id="KW-0175">Coiled coil</keyword>
<sequence length="616" mass="69063">MVCLYCGQNGLQPRVSTNMDEIFRKLRTPGPTRDETSRILLEAEHDLSDCNAEITALENALLIAKQRKQRLQKWMTDYKLLQAPIRQLPSEILGYILLLNCDGNIFDTTPQSTNHLSPAFLYSQVCKMWRDTALNTPAMWSNIAVKLDFSSGIYAEDPDSDSDECVTIVPLGYVMRKMLSVRAALQLCLQRSSQAPLALRLEFGSLDDLGDSGNGIMNDLLSHSYRWRLLSLNLVDSLSESIKTQTYYKVDNQLSMIRDLPLLEHFGTKPHMIAKLQKFMPVIQQASHLHSVRLDLGEKPMEIDEEVLQTIQWAQLSNLELIGAVHSDMVKILSRCSHLSTLSLEKSYTDGVAHFPAFQSITLERIHTLRLLPFTSSTSNSETASKFTTSLKGIFSSLTLPALKRLVISGDTSTAPRTSSRQPNWGVSLNSAETKWPHKIFSEFMIRSRCSLSFLSLDQVPITDSEALSILRLMPTLTSLDIRERPIPISGPRNHEAGVIVTDRFLKNLHILIPELGFGNGNEDGQGHSLLPQLRNLELRAIGAHFSIDEFAEMVISRWLPNPSYSAQIGVGCIRMVKLVIMGRGEESSVERTRAYASMMQLESSGLQVEIDWDCA</sequence>
<evidence type="ECO:0000313" key="2">
    <source>
        <dbReference type="EMBL" id="KAK7442982.1"/>
    </source>
</evidence>
<comment type="caution">
    <text evidence="2">The sequence shown here is derived from an EMBL/GenBank/DDBJ whole genome shotgun (WGS) entry which is preliminary data.</text>
</comment>
<dbReference type="SUPFAM" id="SSF52047">
    <property type="entry name" value="RNI-like"/>
    <property type="match status" value="1"/>
</dbReference>
<dbReference type="EMBL" id="JBANRG010000056">
    <property type="protein sequence ID" value="KAK7442982.1"/>
    <property type="molecule type" value="Genomic_DNA"/>
</dbReference>
<protein>
    <recommendedName>
        <fullName evidence="4">F-box domain-containing protein</fullName>
    </recommendedName>
</protein>
<evidence type="ECO:0000256" key="1">
    <source>
        <dbReference type="SAM" id="Coils"/>
    </source>
</evidence>
<name>A0ABR1IYM6_9AGAR</name>
<proteinExistence type="predicted"/>
<dbReference type="PANTHER" id="PTHR38926">
    <property type="entry name" value="F-BOX DOMAIN CONTAINING PROTEIN, EXPRESSED"/>
    <property type="match status" value="1"/>
</dbReference>